<keyword evidence="2" id="KW-0472">Membrane</keyword>
<evidence type="ECO:0000256" key="2">
    <source>
        <dbReference type="SAM" id="Phobius"/>
    </source>
</evidence>
<accession>A0A6C0LM44</accession>
<keyword evidence="2" id="KW-1133">Transmembrane helix</keyword>
<name>A0A6C0LM44_9ZZZZ</name>
<reference evidence="3" key="1">
    <citation type="journal article" date="2020" name="Nature">
        <title>Giant virus diversity and host interactions through global metagenomics.</title>
        <authorList>
            <person name="Schulz F."/>
            <person name="Roux S."/>
            <person name="Paez-Espino D."/>
            <person name="Jungbluth S."/>
            <person name="Walsh D.A."/>
            <person name="Denef V.J."/>
            <person name="McMahon K.D."/>
            <person name="Konstantinidis K.T."/>
            <person name="Eloe-Fadrosh E.A."/>
            <person name="Kyrpides N.C."/>
            <person name="Woyke T."/>
        </authorList>
    </citation>
    <scope>NUCLEOTIDE SEQUENCE</scope>
    <source>
        <strain evidence="3">GVMAG-M-3300027963-41</strain>
    </source>
</reference>
<dbReference type="EMBL" id="MN740534">
    <property type="protein sequence ID" value="QHU31986.1"/>
    <property type="molecule type" value="Genomic_DNA"/>
</dbReference>
<feature type="transmembrane region" description="Helical" evidence="2">
    <location>
        <begin position="188"/>
        <end position="218"/>
    </location>
</feature>
<feature type="compositionally biased region" description="Pro residues" evidence="1">
    <location>
        <begin position="24"/>
        <end position="33"/>
    </location>
</feature>
<evidence type="ECO:0000256" key="1">
    <source>
        <dbReference type="SAM" id="MobiDB-lite"/>
    </source>
</evidence>
<dbReference type="AlphaFoldDB" id="A0A6C0LM44"/>
<evidence type="ECO:0000313" key="3">
    <source>
        <dbReference type="EMBL" id="QHU31986.1"/>
    </source>
</evidence>
<feature type="transmembrane region" description="Helical" evidence="2">
    <location>
        <begin position="151"/>
        <end position="168"/>
    </location>
</feature>
<protein>
    <submittedName>
        <fullName evidence="3">Uncharacterized protein</fullName>
    </submittedName>
</protein>
<organism evidence="3">
    <name type="scientific">viral metagenome</name>
    <dbReference type="NCBI Taxonomy" id="1070528"/>
    <lineage>
        <taxon>unclassified sequences</taxon>
        <taxon>metagenomes</taxon>
        <taxon>organismal metagenomes</taxon>
    </lineage>
</organism>
<sequence>MSKRAKKGAGWMTPVSSCLTGQPGPHPAPPPALPTTSVNPYLPPPTAPPTMGGSCYIGQPGPHPPPPPALPTTSVNPYLPAPTAGGMAPLGPSGPVNIPSQMPSPPLTQGTNVAPTLSPHPSPNNNTGQPIAGGVLDPLSQAITFINTNPYIIGCFMLVLNLGGRFLALELTKKQEEFLAAPWIRPALFFTVIFIATRNLAAAFWVSLLFFSIIWVVANENSPYCLIPSWCGHNIDNEKKVYEENVKKFFTLKKVAKKPEKEPEPKAELPKE</sequence>
<keyword evidence="2" id="KW-0812">Transmembrane</keyword>
<proteinExistence type="predicted"/>
<feature type="compositionally biased region" description="Pro residues" evidence="1">
    <location>
        <begin position="61"/>
        <end position="70"/>
    </location>
</feature>
<feature type="region of interest" description="Disordered" evidence="1">
    <location>
        <begin position="1"/>
        <end position="131"/>
    </location>
</feature>